<keyword evidence="7 9" id="KW-0460">Magnesium</keyword>
<feature type="binding site" evidence="9">
    <location>
        <begin position="18"/>
        <end position="23"/>
    </location>
    <ligand>
        <name>ATP</name>
        <dbReference type="ChEBI" id="CHEBI:30616"/>
    </ligand>
</feature>
<dbReference type="NCBIfam" id="TIGR00347">
    <property type="entry name" value="bioD"/>
    <property type="match status" value="1"/>
</dbReference>
<comment type="caution">
    <text evidence="10">The sequence shown here is derived from an EMBL/GenBank/DDBJ whole genome shotgun (WGS) entry which is preliminary data.</text>
</comment>
<dbReference type="AlphaFoldDB" id="A0A6M1T7L1"/>
<dbReference type="Proteomes" id="UP000473278">
    <property type="component" value="Unassembled WGS sequence"/>
</dbReference>
<evidence type="ECO:0000313" key="11">
    <source>
        <dbReference type="Proteomes" id="UP000473278"/>
    </source>
</evidence>
<feature type="binding site" evidence="9">
    <location>
        <position position="49"/>
    </location>
    <ligand>
        <name>ATP</name>
        <dbReference type="ChEBI" id="CHEBI:30616"/>
    </ligand>
</feature>
<dbReference type="InterPro" id="IPR004472">
    <property type="entry name" value="DTB_synth_BioD"/>
</dbReference>
<comment type="similarity">
    <text evidence="9">Belongs to the dethiobiotin synthetase family.</text>
</comment>
<keyword evidence="5 9" id="KW-0093">Biotin biosynthesis</keyword>
<comment type="caution">
    <text evidence="9">Lacks conserved residue(s) required for the propagation of feature annotation.</text>
</comment>
<keyword evidence="11" id="KW-1185">Reference proteome</keyword>
<dbReference type="GO" id="GO:0005524">
    <property type="term" value="F:ATP binding"/>
    <property type="evidence" value="ECO:0007669"/>
    <property type="project" value="UniProtKB-UniRule"/>
</dbReference>
<keyword evidence="6 9" id="KW-0067">ATP-binding</keyword>
<accession>A0A6M1T7L1</accession>
<comment type="catalytic activity">
    <reaction evidence="8">
        <text>(7R,8S)-8-amino-7-(carboxyamino)nonanoate + ATP = (4R,5S)-dethiobiotin + ADP + phosphate + H(+)</text>
        <dbReference type="Rhea" id="RHEA:63684"/>
        <dbReference type="ChEBI" id="CHEBI:15378"/>
        <dbReference type="ChEBI" id="CHEBI:30616"/>
        <dbReference type="ChEBI" id="CHEBI:43474"/>
        <dbReference type="ChEBI" id="CHEBI:149470"/>
        <dbReference type="ChEBI" id="CHEBI:149473"/>
        <dbReference type="ChEBI" id="CHEBI:456216"/>
    </reaction>
</comment>
<dbReference type="GO" id="GO:0005829">
    <property type="term" value="C:cytosol"/>
    <property type="evidence" value="ECO:0007669"/>
    <property type="project" value="TreeGrafter"/>
</dbReference>
<evidence type="ECO:0000256" key="1">
    <source>
        <dbReference type="ARBA" id="ARBA00022490"/>
    </source>
</evidence>
<dbReference type="GO" id="GO:0009102">
    <property type="term" value="P:biotin biosynthetic process"/>
    <property type="evidence" value="ECO:0007669"/>
    <property type="project" value="UniProtKB-UniRule"/>
</dbReference>
<dbReference type="GO" id="GO:0000287">
    <property type="term" value="F:magnesium ion binding"/>
    <property type="evidence" value="ECO:0007669"/>
    <property type="project" value="UniProtKB-UniRule"/>
</dbReference>
<dbReference type="GO" id="GO:0004141">
    <property type="term" value="F:dethiobiotin synthase activity"/>
    <property type="evidence" value="ECO:0007669"/>
    <property type="project" value="UniProtKB-UniRule"/>
</dbReference>
<gene>
    <name evidence="9 10" type="primary">bioD</name>
    <name evidence="10" type="ORF">G3570_06340</name>
</gene>
<feature type="binding site" evidence="9">
    <location>
        <position position="106"/>
    </location>
    <ligand>
        <name>Mg(2+)</name>
        <dbReference type="ChEBI" id="CHEBI:18420"/>
    </ligand>
</feature>
<dbReference type="UniPathway" id="UPA00078">
    <property type="reaction ID" value="UER00161"/>
</dbReference>
<evidence type="ECO:0000256" key="2">
    <source>
        <dbReference type="ARBA" id="ARBA00022598"/>
    </source>
</evidence>
<evidence type="ECO:0000256" key="4">
    <source>
        <dbReference type="ARBA" id="ARBA00022741"/>
    </source>
</evidence>
<organism evidence="10 11">
    <name type="scientific">Halalkalibaculum roseum</name>
    <dbReference type="NCBI Taxonomy" id="2709311"/>
    <lineage>
        <taxon>Bacteria</taxon>
        <taxon>Pseudomonadati</taxon>
        <taxon>Balneolota</taxon>
        <taxon>Balneolia</taxon>
        <taxon>Balneolales</taxon>
        <taxon>Balneolaceae</taxon>
        <taxon>Halalkalibaculum</taxon>
    </lineage>
</organism>
<feature type="binding site" evidence="9">
    <location>
        <begin position="106"/>
        <end position="109"/>
    </location>
    <ligand>
        <name>ATP</name>
        <dbReference type="ChEBI" id="CHEBI:30616"/>
    </ligand>
</feature>
<comment type="cofactor">
    <cofactor evidence="9">
        <name>Mg(2+)</name>
        <dbReference type="ChEBI" id="CHEBI:18420"/>
    </cofactor>
</comment>
<feature type="binding site" evidence="9">
    <location>
        <position position="42"/>
    </location>
    <ligand>
        <name>substrate</name>
    </ligand>
</feature>
<keyword evidence="3 9" id="KW-0479">Metal-binding</keyword>
<proteinExistence type="inferred from homology"/>
<dbReference type="HAMAP" id="MF_00336">
    <property type="entry name" value="BioD"/>
    <property type="match status" value="1"/>
</dbReference>
<dbReference type="EC" id="6.3.3.3" evidence="9"/>
<dbReference type="CDD" id="cd03109">
    <property type="entry name" value="DTBS"/>
    <property type="match status" value="1"/>
</dbReference>
<sequence>MRLEEFPSNIFISGTDTGIGKTVVSAMVTLGLSATYWKPVQSGLEEETDTEFVKRVTGLPDTHFKPERYRLQEPLSPHASAAIDGVSISLDDFQLPDTGSNNLVVEGAGGLLVPLNDDDMIIDLIEKFRLPVLLVVRSELGTLNHTFLSLEALRNRNIPIIGVVMNGPKNESNRKAIEKYGRVEVLGEIEPLQTLDPKTLKNEFNKIFKS</sequence>
<comment type="catalytic activity">
    <reaction evidence="9">
        <text>(7R,8S)-7,8-diammoniononanoate + CO2 + ATP = (4R,5S)-dethiobiotin + ADP + phosphate + 3 H(+)</text>
        <dbReference type="Rhea" id="RHEA:15805"/>
        <dbReference type="ChEBI" id="CHEBI:15378"/>
        <dbReference type="ChEBI" id="CHEBI:16526"/>
        <dbReference type="ChEBI" id="CHEBI:30616"/>
        <dbReference type="ChEBI" id="CHEBI:43474"/>
        <dbReference type="ChEBI" id="CHEBI:149469"/>
        <dbReference type="ChEBI" id="CHEBI:149473"/>
        <dbReference type="ChEBI" id="CHEBI:456216"/>
        <dbReference type="EC" id="6.3.3.3"/>
    </reaction>
</comment>
<evidence type="ECO:0000256" key="6">
    <source>
        <dbReference type="ARBA" id="ARBA00022840"/>
    </source>
</evidence>
<feature type="active site" evidence="9">
    <location>
        <position position="38"/>
    </location>
</feature>
<feature type="binding site" evidence="9">
    <location>
        <position position="49"/>
    </location>
    <ligand>
        <name>Mg(2+)</name>
        <dbReference type="ChEBI" id="CHEBI:18420"/>
    </ligand>
</feature>
<feature type="binding site" evidence="9">
    <location>
        <position position="22"/>
    </location>
    <ligand>
        <name>Mg(2+)</name>
        <dbReference type="ChEBI" id="CHEBI:18420"/>
    </ligand>
</feature>
<dbReference type="RefSeq" id="WP_165140415.1">
    <property type="nucleotide sequence ID" value="NZ_JAALLT010000002.1"/>
</dbReference>
<protein>
    <recommendedName>
        <fullName evidence="9">ATP-dependent dethiobiotin synthetase BioD</fullName>
        <ecNumber evidence="9">6.3.3.3</ecNumber>
    </recommendedName>
    <alternativeName>
        <fullName evidence="9">DTB synthetase</fullName>
        <shortName evidence="9">DTBS</shortName>
    </alternativeName>
    <alternativeName>
        <fullName evidence="9">Dethiobiotin synthase</fullName>
    </alternativeName>
</protein>
<dbReference type="PANTHER" id="PTHR43210:SF2">
    <property type="entry name" value="ATP-DEPENDENT DETHIOBIOTIN SYNTHETASE BIOD 2"/>
    <property type="match status" value="1"/>
</dbReference>
<dbReference type="EMBL" id="JAALLT010000002">
    <property type="protein sequence ID" value="NGP76243.1"/>
    <property type="molecule type" value="Genomic_DNA"/>
</dbReference>
<evidence type="ECO:0000256" key="5">
    <source>
        <dbReference type="ARBA" id="ARBA00022756"/>
    </source>
</evidence>
<keyword evidence="4 9" id="KW-0547">Nucleotide-binding</keyword>
<keyword evidence="2 9" id="KW-0436">Ligase</keyword>
<evidence type="ECO:0000256" key="3">
    <source>
        <dbReference type="ARBA" id="ARBA00022723"/>
    </source>
</evidence>
<dbReference type="PIRSF" id="PIRSF006755">
    <property type="entry name" value="DTB_synth"/>
    <property type="match status" value="1"/>
</dbReference>
<dbReference type="Gene3D" id="3.40.50.300">
    <property type="entry name" value="P-loop containing nucleotide triphosphate hydrolases"/>
    <property type="match status" value="1"/>
</dbReference>
<reference evidence="10 11" key="1">
    <citation type="submission" date="2020-02" db="EMBL/GenBank/DDBJ databases">
        <title>Balneolaceae bacterium YR4-1, complete genome.</title>
        <authorList>
            <person name="Li Y."/>
            <person name="Wu S."/>
        </authorList>
    </citation>
    <scope>NUCLEOTIDE SEQUENCE [LARGE SCALE GENOMIC DNA]</scope>
    <source>
        <strain evidence="10 11">YR4-1</strain>
    </source>
</reference>
<dbReference type="Pfam" id="PF13500">
    <property type="entry name" value="AAA_26"/>
    <property type="match status" value="1"/>
</dbReference>
<evidence type="ECO:0000313" key="10">
    <source>
        <dbReference type="EMBL" id="NGP76243.1"/>
    </source>
</evidence>
<dbReference type="InterPro" id="IPR027417">
    <property type="entry name" value="P-loop_NTPase"/>
</dbReference>
<evidence type="ECO:0000256" key="8">
    <source>
        <dbReference type="ARBA" id="ARBA00047386"/>
    </source>
</evidence>
<keyword evidence="1 9" id="KW-0963">Cytoplasm</keyword>
<dbReference type="PANTHER" id="PTHR43210">
    <property type="entry name" value="DETHIOBIOTIN SYNTHETASE"/>
    <property type="match status" value="1"/>
</dbReference>
<comment type="subcellular location">
    <subcellularLocation>
        <location evidence="9">Cytoplasm</location>
    </subcellularLocation>
</comment>
<evidence type="ECO:0000256" key="9">
    <source>
        <dbReference type="HAMAP-Rule" id="MF_00336"/>
    </source>
</evidence>
<comment type="function">
    <text evidence="9">Catalyzes a mechanistically unusual reaction, the ATP-dependent insertion of CO2 between the N7 and N8 nitrogen atoms of 7,8-diaminopelargonic acid (DAPA, also called 7,8-diammoniononanoate) to form a ureido ring.</text>
</comment>
<comment type="subunit">
    <text evidence="9">Homodimer.</text>
</comment>
<dbReference type="SUPFAM" id="SSF52540">
    <property type="entry name" value="P-loop containing nucleoside triphosphate hydrolases"/>
    <property type="match status" value="1"/>
</dbReference>
<evidence type="ECO:0000256" key="7">
    <source>
        <dbReference type="ARBA" id="ARBA00022842"/>
    </source>
</evidence>
<name>A0A6M1T7L1_9BACT</name>
<comment type="pathway">
    <text evidence="9">Cofactor biosynthesis; biotin biosynthesis; biotin from 7,8-diaminononanoate: step 1/2.</text>
</comment>